<dbReference type="AlphaFoldDB" id="A0A3N4NVK1"/>
<dbReference type="InterPro" id="IPR010987">
    <property type="entry name" value="Glutathione-S-Trfase_C-like"/>
</dbReference>
<dbReference type="SFLD" id="SFLDS00019">
    <property type="entry name" value="Glutathione_Transferase_(cytos"/>
    <property type="match status" value="1"/>
</dbReference>
<dbReference type="CDD" id="cd03188">
    <property type="entry name" value="GST_C_Beta"/>
    <property type="match status" value="1"/>
</dbReference>
<dbReference type="NCBIfam" id="NF007831">
    <property type="entry name" value="PRK10542.1"/>
    <property type="match status" value="1"/>
</dbReference>
<dbReference type="InterPro" id="IPR036249">
    <property type="entry name" value="Thioredoxin-like_sf"/>
</dbReference>
<dbReference type="CDD" id="cd03057">
    <property type="entry name" value="GST_N_Beta"/>
    <property type="match status" value="1"/>
</dbReference>
<dbReference type="RefSeq" id="WP_123801744.1">
    <property type="nucleotide sequence ID" value="NZ_RMVG01000012.1"/>
</dbReference>
<protein>
    <submittedName>
        <fullName evidence="3">Glutathione transferase GstA</fullName>
    </submittedName>
</protein>
<dbReference type="SUPFAM" id="SSF47616">
    <property type="entry name" value="GST C-terminal domain-like"/>
    <property type="match status" value="1"/>
</dbReference>
<dbReference type="Pfam" id="PF13409">
    <property type="entry name" value="GST_N_2"/>
    <property type="match status" value="1"/>
</dbReference>
<dbReference type="PANTHER" id="PTHR44051">
    <property type="entry name" value="GLUTATHIONE S-TRANSFERASE-RELATED"/>
    <property type="match status" value="1"/>
</dbReference>
<dbReference type="SUPFAM" id="SSF52833">
    <property type="entry name" value="Thioredoxin-like"/>
    <property type="match status" value="1"/>
</dbReference>
<feature type="domain" description="GST N-terminal" evidence="1">
    <location>
        <begin position="1"/>
        <end position="81"/>
    </location>
</feature>
<keyword evidence="4" id="KW-1185">Reference proteome</keyword>
<dbReference type="Gene3D" id="1.20.1050.10">
    <property type="match status" value="1"/>
</dbReference>
<dbReference type="PANTHER" id="PTHR44051:SF8">
    <property type="entry name" value="GLUTATHIONE S-TRANSFERASE GSTA"/>
    <property type="match status" value="1"/>
</dbReference>
<dbReference type="SFLD" id="SFLDG00358">
    <property type="entry name" value="Main_(cytGST)"/>
    <property type="match status" value="1"/>
</dbReference>
<dbReference type="EMBL" id="RMVG01000012">
    <property type="protein sequence ID" value="RPD98338.1"/>
    <property type="molecule type" value="Genomic_DNA"/>
</dbReference>
<dbReference type="InterPro" id="IPR004045">
    <property type="entry name" value="Glutathione_S-Trfase_N"/>
</dbReference>
<comment type="caution">
    <text evidence="3">The sequence shown here is derived from an EMBL/GenBank/DDBJ whole genome shotgun (WGS) entry which is preliminary data.</text>
</comment>
<gene>
    <name evidence="3" type="primary">gstA</name>
    <name evidence="3" type="ORF">BBB56_15075</name>
</gene>
<dbReference type="Proteomes" id="UP000281332">
    <property type="component" value="Unassembled WGS sequence"/>
</dbReference>
<name>A0A3N4NVK1_9GAMM</name>
<dbReference type="PROSITE" id="PS50405">
    <property type="entry name" value="GST_CTER"/>
    <property type="match status" value="1"/>
</dbReference>
<sequence>MKLFCKAGACSLSPHIVLRECGLDFTQVNVDLKQKVTECSEDYLQINPKGQVPALELDDGTILTEGVAIVQYLADLKPDRHLLAPVGSLTRYHTLEWLSFISSELHKTFAPLLKSDTPEEYKRALRDRLTHQFRYVDTALQDKQWLMGLRFSVADAYLYVMVRWAQALKLDLDGLSALEAWFQRTSQRPAVQAALKAEGLA</sequence>
<reference evidence="3 4" key="1">
    <citation type="submission" date="2018-11" db="EMBL/GenBank/DDBJ databases">
        <title>Whole genome sequencing of Pantoea sp. RIT388.</title>
        <authorList>
            <person name="Gan H.M."/>
            <person name="Hudson A.O."/>
        </authorList>
    </citation>
    <scope>NUCLEOTIDE SEQUENCE [LARGE SCALE GENOMIC DNA]</scope>
    <source>
        <strain evidence="3 4">RIT388</strain>
    </source>
</reference>
<proteinExistence type="predicted"/>
<dbReference type="Pfam" id="PF00043">
    <property type="entry name" value="GST_C"/>
    <property type="match status" value="1"/>
</dbReference>
<feature type="domain" description="GST C-terminal" evidence="2">
    <location>
        <begin position="87"/>
        <end position="201"/>
    </location>
</feature>
<evidence type="ECO:0000313" key="3">
    <source>
        <dbReference type="EMBL" id="RPD98338.1"/>
    </source>
</evidence>
<dbReference type="SFLD" id="SFLDG01150">
    <property type="entry name" value="Main.1:_Beta-like"/>
    <property type="match status" value="1"/>
</dbReference>
<dbReference type="InterPro" id="IPR040079">
    <property type="entry name" value="Glutathione_S-Trfase"/>
</dbReference>
<accession>A0A3N4NVK1</accession>
<dbReference type="InterPro" id="IPR004046">
    <property type="entry name" value="GST_C"/>
</dbReference>
<evidence type="ECO:0000313" key="4">
    <source>
        <dbReference type="Proteomes" id="UP000281332"/>
    </source>
</evidence>
<dbReference type="OrthoDB" id="8772754at2"/>
<dbReference type="Gene3D" id="3.40.30.10">
    <property type="entry name" value="Glutaredoxin"/>
    <property type="match status" value="1"/>
</dbReference>
<dbReference type="GO" id="GO:0016740">
    <property type="term" value="F:transferase activity"/>
    <property type="evidence" value="ECO:0007669"/>
    <property type="project" value="UniProtKB-KW"/>
</dbReference>
<evidence type="ECO:0000259" key="2">
    <source>
        <dbReference type="PROSITE" id="PS50405"/>
    </source>
</evidence>
<evidence type="ECO:0000259" key="1">
    <source>
        <dbReference type="PROSITE" id="PS50404"/>
    </source>
</evidence>
<dbReference type="PROSITE" id="PS50404">
    <property type="entry name" value="GST_NTER"/>
    <property type="match status" value="1"/>
</dbReference>
<organism evidence="3 4">
    <name type="scientific">Candidatus Pantoea deserta</name>
    <dbReference type="NCBI Taxonomy" id="1869313"/>
    <lineage>
        <taxon>Bacteria</taxon>
        <taxon>Pseudomonadati</taxon>
        <taxon>Pseudomonadota</taxon>
        <taxon>Gammaproteobacteria</taxon>
        <taxon>Enterobacterales</taxon>
        <taxon>Erwiniaceae</taxon>
        <taxon>Pantoea</taxon>
    </lineage>
</organism>
<dbReference type="InterPro" id="IPR036282">
    <property type="entry name" value="Glutathione-S-Trfase_C_sf"/>
</dbReference>
<keyword evidence="3" id="KW-0808">Transferase</keyword>